<dbReference type="Gramene" id="Mp3g14750.1">
    <property type="protein sequence ID" value="Mp3g14750.1.cds1"/>
    <property type="gene ID" value="Mp3g14750"/>
</dbReference>
<accession>A0A2R6XS46</accession>
<keyword evidence="2" id="KW-1185">Reference proteome</keyword>
<gene>
    <name evidence="1" type="ORF">MARPO_0004s0196</name>
</gene>
<reference evidence="2" key="1">
    <citation type="journal article" date="2017" name="Cell">
        <title>Insights into land plant evolution garnered from the Marchantia polymorpha genome.</title>
        <authorList>
            <person name="Bowman J.L."/>
            <person name="Kohchi T."/>
            <person name="Yamato K.T."/>
            <person name="Jenkins J."/>
            <person name="Shu S."/>
            <person name="Ishizaki K."/>
            <person name="Yamaoka S."/>
            <person name="Nishihama R."/>
            <person name="Nakamura Y."/>
            <person name="Berger F."/>
            <person name="Adam C."/>
            <person name="Aki S.S."/>
            <person name="Althoff F."/>
            <person name="Araki T."/>
            <person name="Arteaga-Vazquez M.A."/>
            <person name="Balasubrmanian S."/>
            <person name="Barry K."/>
            <person name="Bauer D."/>
            <person name="Boehm C.R."/>
            <person name="Briginshaw L."/>
            <person name="Caballero-Perez J."/>
            <person name="Catarino B."/>
            <person name="Chen F."/>
            <person name="Chiyoda S."/>
            <person name="Chovatia M."/>
            <person name="Davies K.M."/>
            <person name="Delmans M."/>
            <person name="Demura T."/>
            <person name="Dierschke T."/>
            <person name="Dolan L."/>
            <person name="Dorantes-Acosta A.E."/>
            <person name="Eklund D.M."/>
            <person name="Florent S.N."/>
            <person name="Flores-Sandoval E."/>
            <person name="Fujiyama A."/>
            <person name="Fukuzawa H."/>
            <person name="Galik B."/>
            <person name="Grimanelli D."/>
            <person name="Grimwood J."/>
            <person name="Grossniklaus U."/>
            <person name="Hamada T."/>
            <person name="Haseloff J."/>
            <person name="Hetherington A.J."/>
            <person name="Higo A."/>
            <person name="Hirakawa Y."/>
            <person name="Hundley H.N."/>
            <person name="Ikeda Y."/>
            <person name="Inoue K."/>
            <person name="Inoue S.I."/>
            <person name="Ishida S."/>
            <person name="Jia Q."/>
            <person name="Kakita M."/>
            <person name="Kanazawa T."/>
            <person name="Kawai Y."/>
            <person name="Kawashima T."/>
            <person name="Kennedy M."/>
            <person name="Kinose K."/>
            <person name="Kinoshita T."/>
            <person name="Kohara Y."/>
            <person name="Koide E."/>
            <person name="Komatsu K."/>
            <person name="Kopischke S."/>
            <person name="Kubo M."/>
            <person name="Kyozuka J."/>
            <person name="Lagercrantz U."/>
            <person name="Lin S.S."/>
            <person name="Lindquist E."/>
            <person name="Lipzen A.M."/>
            <person name="Lu C.W."/>
            <person name="De Luna E."/>
            <person name="Martienssen R.A."/>
            <person name="Minamino N."/>
            <person name="Mizutani M."/>
            <person name="Mizutani M."/>
            <person name="Mochizuki N."/>
            <person name="Monte I."/>
            <person name="Mosher R."/>
            <person name="Nagasaki H."/>
            <person name="Nakagami H."/>
            <person name="Naramoto S."/>
            <person name="Nishitani K."/>
            <person name="Ohtani M."/>
            <person name="Okamoto T."/>
            <person name="Okumura M."/>
            <person name="Phillips J."/>
            <person name="Pollak B."/>
            <person name="Reinders A."/>
            <person name="Rovekamp M."/>
            <person name="Sano R."/>
            <person name="Sawa S."/>
            <person name="Schmid M.W."/>
            <person name="Shirakawa M."/>
            <person name="Solano R."/>
            <person name="Spunde A."/>
            <person name="Suetsugu N."/>
            <person name="Sugano S."/>
            <person name="Sugiyama A."/>
            <person name="Sun R."/>
            <person name="Suzuki Y."/>
            <person name="Takenaka M."/>
            <person name="Takezawa D."/>
            <person name="Tomogane H."/>
            <person name="Tsuzuki M."/>
            <person name="Ueda T."/>
            <person name="Umeda M."/>
            <person name="Ward J.M."/>
            <person name="Watanabe Y."/>
            <person name="Yazaki K."/>
            <person name="Yokoyama R."/>
            <person name="Yoshitake Y."/>
            <person name="Yotsui I."/>
            <person name="Zachgo S."/>
            <person name="Schmutz J."/>
        </authorList>
    </citation>
    <scope>NUCLEOTIDE SEQUENCE [LARGE SCALE GENOMIC DNA]</scope>
    <source>
        <strain evidence="2">Tak-1</strain>
    </source>
</reference>
<dbReference type="Proteomes" id="UP000244005">
    <property type="component" value="Unassembled WGS sequence"/>
</dbReference>
<evidence type="ECO:0000313" key="1">
    <source>
        <dbReference type="EMBL" id="PTQ48941.1"/>
    </source>
</evidence>
<name>A0A2R6XS46_MARPO</name>
<evidence type="ECO:0000313" key="2">
    <source>
        <dbReference type="Proteomes" id="UP000244005"/>
    </source>
</evidence>
<proteinExistence type="predicted"/>
<protein>
    <submittedName>
        <fullName evidence="1">Uncharacterized protein</fullName>
    </submittedName>
</protein>
<dbReference type="EMBL" id="KZ772676">
    <property type="protein sequence ID" value="PTQ48941.1"/>
    <property type="molecule type" value="Genomic_DNA"/>
</dbReference>
<sequence length="77" mass="8708">MSKLYTLSSTRELYNLLRGSVMVFLAHKYLSQELSRFAAESCARSFMELPAMERNPGCNHSFPQSEAILPSKVADHL</sequence>
<dbReference type="AlphaFoldDB" id="A0A2R6XS46"/>
<organism evidence="1 2">
    <name type="scientific">Marchantia polymorpha</name>
    <name type="common">Common liverwort</name>
    <name type="synonym">Marchantia aquatica</name>
    <dbReference type="NCBI Taxonomy" id="3197"/>
    <lineage>
        <taxon>Eukaryota</taxon>
        <taxon>Viridiplantae</taxon>
        <taxon>Streptophyta</taxon>
        <taxon>Embryophyta</taxon>
        <taxon>Marchantiophyta</taxon>
        <taxon>Marchantiopsida</taxon>
        <taxon>Marchantiidae</taxon>
        <taxon>Marchantiales</taxon>
        <taxon>Marchantiaceae</taxon>
        <taxon>Marchantia</taxon>
    </lineage>
</organism>